<evidence type="ECO:0000313" key="1">
    <source>
        <dbReference type="EMBL" id="PZX03080.1"/>
    </source>
</evidence>
<dbReference type="EMBL" id="QKZI01000007">
    <property type="protein sequence ID" value="PZX03080.1"/>
    <property type="molecule type" value="Genomic_DNA"/>
</dbReference>
<dbReference type="AlphaFoldDB" id="A0A2W7MDC1"/>
<dbReference type="Proteomes" id="UP000248646">
    <property type="component" value="Unassembled WGS sequence"/>
</dbReference>
<sequence>MLNRIRKKLIPAQEMEEEVDNIYAILPPSGTIIGEATEEEMEKAAELEIRHMAFMRLQEMNIQFDGVSYKELLKDFQDFETDSSKFWRGISRRLSVPYDWPTRIDHAIGLIYIGEHDLNEEEEEEEEEEEREN</sequence>
<comment type="caution">
    <text evidence="1">The sequence shown here is derived from an EMBL/GenBank/DDBJ whole genome shotgun (WGS) entry which is preliminary data.</text>
</comment>
<gene>
    <name evidence="1" type="ORF">C7437_10733</name>
</gene>
<organism evidence="1 2">
    <name type="scientific">Psychrobacillus insolitus</name>
    <dbReference type="NCBI Taxonomy" id="1461"/>
    <lineage>
        <taxon>Bacteria</taxon>
        <taxon>Bacillati</taxon>
        <taxon>Bacillota</taxon>
        <taxon>Bacilli</taxon>
        <taxon>Bacillales</taxon>
        <taxon>Bacillaceae</taxon>
        <taxon>Psychrobacillus</taxon>
    </lineage>
</organism>
<protein>
    <submittedName>
        <fullName evidence="1">Uncharacterized protein</fullName>
    </submittedName>
</protein>
<keyword evidence="2" id="KW-1185">Reference proteome</keyword>
<name>A0A2W7MDC1_9BACI</name>
<dbReference type="RefSeq" id="WP_245909293.1">
    <property type="nucleotide sequence ID" value="NZ_QKZI01000007.1"/>
</dbReference>
<reference evidence="1 2" key="1">
    <citation type="submission" date="2018-06" db="EMBL/GenBank/DDBJ databases">
        <title>Genomic Encyclopedia of Type Strains, Phase IV (KMG-IV): sequencing the most valuable type-strain genomes for metagenomic binning, comparative biology and taxonomic classification.</title>
        <authorList>
            <person name="Goeker M."/>
        </authorList>
    </citation>
    <scope>NUCLEOTIDE SEQUENCE [LARGE SCALE GENOMIC DNA]</scope>
    <source>
        <strain evidence="1 2">DSM 5</strain>
    </source>
</reference>
<proteinExistence type="predicted"/>
<evidence type="ECO:0000313" key="2">
    <source>
        <dbReference type="Proteomes" id="UP000248646"/>
    </source>
</evidence>
<accession>A0A2W7MDC1</accession>